<accession>A0ABM9D0S2</accession>
<dbReference type="CDD" id="cd14254">
    <property type="entry name" value="Dockerin_II"/>
    <property type="match status" value="1"/>
</dbReference>
<dbReference type="InterPro" id="IPR036439">
    <property type="entry name" value="Dockerin_dom_sf"/>
</dbReference>
<dbReference type="Gene3D" id="2.80.10.50">
    <property type="match status" value="1"/>
</dbReference>
<keyword evidence="1" id="KW-0732">Signal</keyword>
<dbReference type="InterPro" id="IPR039743">
    <property type="entry name" value="6GAL/EXGAL"/>
</dbReference>
<dbReference type="InterPro" id="IPR000421">
    <property type="entry name" value="FA58C"/>
</dbReference>
<dbReference type="SUPFAM" id="SSF49373">
    <property type="entry name" value="Invasin/intimin cell-adhesion fragments"/>
    <property type="match status" value="1"/>
</dbReference>
<evidence type="ECO:0000256" key="1">
    <source>
        <dbReference type="SAM" id="SignalP"/>
    </source>
</evidence>
<name>A0ABM9D0S2_9BACL</name>
<feature type="signal peptide" evidence="1">
    <location>
        <begin position="1"/>
        <end position="18"/>
    </location>
</feature>
<evidence type="ECO:0000313" key="5">
    <source>
        <dbReference type="Proteomes" id="UP000838821"/>
    </source>
</evidence>
<dbReference type="PANTHER" id="PTHR42767">
    <property type="entry name" value="ENDO-BETA-1,6-GALACTANASE"/>
    <property type="match status" value="1"/>
</dbReference>
<dbReference type="Gene3D" id="2.60.40.1180">
    <property type="entry name" value="Golgi alpha-mannosidase II"/>
    <property type="match status" value="1"/>
</dbReference>
<dbReference type="Gene3D" id="3.20.20.80">
    <property type="entry name" value="Glycosidases"/>
    <property type="match status" value="1"/>
</dbReference>
<dbReference type="Gene3D" id="2.60.40.1080">
    <property type="match status" value="1"/>
</dbReference>
<dbReference type="InterPro" id="IPR039514">
    <property type="entry name" value="6GAL-like"/>
</dbReference>
<dbReference type="InterPro" id="IPR008964">
    <property type="entry name" value="Invasin/intimin_cell_adhesion"/>
</dbReference>
<dbReference type="InterPro" id="IPR018247">
    <property type="entry name" value="EF_Hand_1_Ca_BS"/>
</dbReference>
<sequence>MKKYFRFWSIMLCIFTFAFSPLLLGGGATSAAATSVINDWNLALGKSASADSEEASNGNVATNGNDGNLLSRWTANNGAVDHWWKVDLGSAQPLTGTEVKWEHSNIYKYKIDVSSDNVTWNTVADQTANTVSNQTNHDNFAANGRYVRITITGLVANEWASFYEFKVFGQDTLDAPDTSAYYKIKNSNSGKLMDIGGGSVSNGAADIQWSDNKGVNQQWQFTATGDGFYKIMNRKSGKLLQVSNSSTSNGAAVVQWDDNGSSSQQWKLTSLGKGIWKLENRNSGKAASVGGASTADGGEVIQWAYNGGAEQQWELITPTPMAYTAAVDPNLQYQKWEGWGTSLAWFANRIGGAPDTVRNTFADQLFSENGLNMNIVRYNIGGGENPAYPNWPTELRARIPGFQPTQGTYDWTADANQRWVLQAAKSRIASSEFLAEAFSNSPPWWMTKSGSVTGYQDGADNNLRDDMYDAFADYLVTVNQHFKEHWGVTFRTLTGLNEPSSWWNFGNRQEGSRFDPPYQERIIQKVAAKLQQQGSSTTVSASDETSIDMGRDTINSFSEATKSVISQYNVHTYGGSDRVGFNQAAAGKKIWMSEHGDGDATGLAMSRSIIEDLRYMKASGWAYWQAVDSFGWGMLDVNDLNDPNSTFTTVVNKKYWAMAQFSKYIRPGYTIIDIQDENSIAAYDQVSKKLVIVTLNDREAANTVTYNLSAFSPLTGSLTGTRTVVSTSENLAPISGLSLSNNTFHYTLPEGSMATFVISDAQVEMPVTGVQLDKPQVSLQEGQHAELIATVLPENATNKNVTWSSSDETIAKVEVKDGKAVVTALKEGKSDITVTTVDGNFTAVSKITVQKDDGTQNASATLSAASTVQTGGEIPVLLGLDSVTQNVYAQSIKMDYDSNVFDFISATAVKDEILLVDTVKDTLGKLQFIMANVGKALTGYAEVLELKFKAKAVTQPATGSIAVTDATLADGQGAEMKAQVSSVNVSITTPPPGIPGDVNHDNKISIGDLGIIAANYGKTSSSPHWEQIKHADVTGDGNIDIEDLTLVASKIME</sequence>
<dbReference type="SUPFAM" id="SSF51445">
    <property type="entry name" value="(Trans)glycosidases"/>
    <property type="match status" value="1"/>
</dbReference>
<feature type="domain" description="F5/8 type C" evidence="2">
    <location>
        <begin position="29"/>
        <end position="170"/>
    </location>
</feature>
<dbReference type="InterPro" id="IPR013780">
    <property type="entry name" value="Glyco_hydro_b"/>
</dbReference>
<keyword evidence="5" id="KW-1185">Reference proteome</keyword>
<dbReference type="PANTHER" id="PTHR42767:SF1">
    <property type="entry name" value="ENDO-BETA-1,6-GALACTANASE-LIKE DOMAIN-CONTAINING PROTEIN"/>
    <property type="match status" value="1"/>
</dbReference>
<organism evidence="4 5">
    <name type="scientific">Paenibacillus allorhizoplanae</name>
    <dbReference type="NCBI Taxonomy" id="2905648"/>
    <lineage>
        <taxon>Bacteria</taxon>
        <taxon>Bacillati</taxon>
        <taxon>Bacillota</taxon>
        <taxon>Bacilli</taxon>
        <taxon>Bacillales</taxon>
        <taxon>Paenibacillaceae</taxon>
        <taxon>Paenibacillus</taxon>
    </lineage>
</organism>
<dbReference type="InterPro" id="IPR008979">
    <property type="entry name" value="Galactose-bd-like_sf"/>
</dbReference>
<dbReference type="InterPro" id="IPR016134">
    <property type="entry name" value="Dockerin_dom"/>
</dbReference>
<dbReference type="SMART" id="SM00635">
    <property type="entry name" value="BID_2"/>
    <property type="match status" value="1"/>
</dbReference>
<dbReference type="SUPFAM" id="SSF49384">
    <property type="entry name" value="Carbohydrate-binding domain"/>
    <property type="match status" value="1"/>
</dbReference>
<evidence type="ECO:0000259" key="3">
    <source>
        <dbReference type="PROSITE" id="PS51766"/>
    </source>
</evidence>
<dbReference type="SMART" id="SM00458">
    <property type="entry name" value="RICIN"/>
    <property type="match status" value="1"/>
</dbReference>
<dbReference type="PROSITE" id="PS50022">
    <property type="entry name" value="FA58C_3"/>
    <property type="match status" value="1"/>
</dbReference>
<dbReference type="Proteomes" id="UP000838821">
    <property type="component" value="Unassembled WGS sequence"/>
</dbReference>
<dbReference type="InterPro" id="IPR003343">
    <property type="entry name" value="Big_2"/>
</dbReference>
<dbReference type="InterPro" id="IPR008965">
    <property type="entry name" value="CBM2/CBM3_carb-bd_dom_sf"/>
</dbReference>
<evidence type="ECO:0000259" key="2">
    <source>
        <dbReference type="PROSITE" id="PS50022"/>
    </source>
</evidence>
<comment type="caution">
    <text evidence="4">The sequence shown here is derived from an EMBL/GenBank/DDBJ whole genome shotgun (WGS) entry which is preliminary data.</text>
</comment>
<dbReference type="InterPro" id="IPR035992">
    <property type="entry name" value="Ricin_B-like_lectins"/>
</dbReference>
<dbReference type="InterPro" id="IPR017853">
    <property type="entry name" value="GH"/>
</dbReference>
<dbReference type="Gene3D" id="2.60.120.260">
    <property type="entry name" value="Galactose-binding domain-like"/>
    <property type="match status" value="1"/>
</dbReference>
<evidence type="ECO:0000313" key="4">
    <source>
        <dbReference type="EMBL" id="CAH1231114.1"/>
    </source>
</evidence>
<dbReference type="InterPro" id="IPR000772">
    <property type="entry name" value="Ricin_B_lectin"/>
</dbReference>
<dbReference type="SUPFAM" id="SSF63446">
    <property type="entry name" value="Type I dockerin domain"/>
    <property type="match status" value="1"/>
</dbReference>
<feature type="domain" description="Dockerin" evidence="3">
    <location>
        <begin position="991"/>
        <end position="1053"/>
    </location>
</feature>
<evidence type="ECO:0008006" key="6">
    <source>
        <dbReference type="Google" id="ProtNLM"/>
    </source>
</evidence>
<feature type="chain" id="PRO_5046649035" description="Carbohydrate-binding protein" evidence="1">
    <location>
        <begin position="19"/>
        <end position="1053"/>
    </location>
</feature>
<dbReference type="PROSITE" id="PS51766">
    <property type="entry name" value="DOCKERIN"/>
    <property type="match status" value="1"/>
</dbReference>
<dbReference type="InterPro" id="IPR002105">
    <property type="entry name" value="Dockerin_1_rpt"/>
</dbReference>
<protein>
    <recommendedName>
        <fullName evidence="6">Carbohydrate-binding protein</fullName>
    </recommendedName>
</protein>
<dbReference type="PROSITE" id="PS50231">
    <property type="entry name" value="RICIN_B_LECTIN"/>
    <property type="match status" value="1"/>
</dbReference>
<dbReference type="PROSITE" id="PS00018">
    <property type="entry name" value="EF_HAND_1"/>
    <property type="match status" value="1"/>
</dbReference>
<dbReference type="SUPFAM" id="SSF50370">
    <property type="entry name" value="Ricin B-like lectins"/>
    <property type="match status" value="1"/>
</dbReference>
<proteinExistence type="predicted"/>
<dbReference type="Pfam" id="PF14200">
    <property type="entry name" value="RicinB_lectin_2"/>
    <property type="match status" value="2"/>
</dbReference>
<reference evidence="4" key="1">
    <citation type="submission" date="2022-01" db="EMBL/GenBank/DDBJ databases">
        <authorList>
            <person name="Criscuolo A."/>
        </authorList>
    </citation>
    <scope>NUCLEOTIDE SEQUENCE</scope>
    <source>
        <strain evidence="4">CIP111891</strain>
    </source>
</reference>
<dbReference type="EMBL" id="CAKMMW010000040">
    <property type="protein sequence ID" value="CAH1231114.1"/>
    <property type="molecule type" value="Genomic_DNA"/>
</dbReference>
<dbReference type="CDD" id="cd08547">
    <property type="entry name" value="Type_II_cohesin"/>
    <property type="match status" value="1"/>
</dbReference>
<gene>
    <name evidence="4" type="ORF">PAECIP111891_06805</name>
</gene>
<dbReference type="Pfam" id="PF02368">
    <property type="entry name" value="Big_2"/>
    <property type="match status" value="1"/>
</dbReference>
<dbReference type="Pfam" id="PF00754">
    <property type="entry name" value="F5_F8_type_C"/>
    <property type="match status" value="1"/>
</dbReference>
<dbReference type="Pfam" id="PF00404">
    <property type="entry name" value="Dockerin_1"/>
    <property type="match status" value="1"/>
</dbReference>
<dbReference type="Gene3D" id="1.10.1330.10">
    <property type="entry name" value="Dockerin domain"/>
    <property type="match status" value="1"/>
</dbReference>
<dbReference type="Gene3D" id="2.60.40.680">
    <property type="match status" value="1"/>
</dbReference>
<dbReference type="SUPFAM" id="SSF49785">
    <property type="entry name" value="Galactose-binding domain-like"/>
    <property type="match status" value="1"/>
</dbReference>
<dbReference type="Pfam" id="PF14587">
    <property type="entry name" value="Glyco_hydr_30_2"/>
    <property type="match status" value="1"/>
</dbReference>